<feature type="compositionally biased region" description="Basic residues" evidence="6">
    <location>
        <begin position="27"/>
        <end position="38"/>
    </location>
</feature>
<feature type="region of interest" description="Disordered" evidence="6">
    <location>
        <begin position="1"/>
        <end position="38"/>
    </location>
</feature>
<dbReference type="EMBL" id="KT372114">
    <property type="protein sequence ID" value="AKV16229.1"/>
    <property type="molecule type" value="mRNA"/>
</dbReference>
<comment type="similarity">
    <text evidence="1 5">Belongs to the eukaryotic ribosomal protein eL36 family.</text>
</comment>
<dbReference type="Gene3D" id="1.10.10.1760">
    <property type="entry name" value="60S ribosomal protein L36"/>
    <property type="match status" value="1"/>
</dbReference>
<comment type="subunit">
    <text evidence="2">Component of the large ribosomal subunit.</text>
</comment>
<evidence type="ECO:0000256" key="3">
    <source>
        <dbReference type="ARBA" id="ARBA00022980"/>
    </source>
</evidence>
<dbReference type="FunFam" id="1.10.10.1760:FF:000003">
    <property type="entry name" value="60S ribosomal protein L36"/>
    <property type="match status" value="1"/>
</dbReference>
<dbReference type="InterPro" id="IPR038097">
    <property type="entry name" value="Ribosomal_eL36_sf"/>
</dbReference>
<keyword evidence="3 5" id="KW-0689">Ribosomal protein</keyword>
<dbReference type="GO" id="GO:1990904">
    <property type="term" value="C:ribonucleoprotein complex"/>
    <property type="evidence" value="ECO:0007669"/>
    <property type="project" value="UniProtKB-KW"/>
</dbReference>
<dbReference type="GO" id="GO:0005840">
    <property type="term" value="C:ribosome"/>
    <property type="evidence" value="ECO:0007669"/>
    <property type="project" value="UniProtKB-KW"/>
</dbReference>
<dbReference type="AlphaFoldDB" id="A0A0K1R033"/>
<dbReference type="PANTHER" id="PTHR10114">
    <property type="entry name" value="60S RIBOSOMAL PROTEIN L36"/>
    <property type="match status" value="1"/>
</dbReference>
<dbReference type="Pfam" id="PF01158">
    <property type="entry name" value="Ribosomal_L36e"/>
    <property type="match status" value="1"/>
</dbReference>
<organism evidence="7">
    <name type="scientific">Pectinaria gouldii</name>
    <name type="common">Trumpet worm</name>
    <name type="synonym">Ice-cream cone worm</name>
    <dbReference type="NCBI Taxonomy" id="260746"/>
    <lineage>
        <taxon>Eukaryota</taxon>
        <taxon>Metazoa</taxon>
        <taxon>Spiralia</taxon>
        <taxon>Lophotrochozoa</taxon>
        <taxon>Annelida</taxon>
        <taxon>Polychaeta</taxon>
        <taxon>Sedentaria</taxon>
        <taxon>Canalipalpata</taxon>
        <taxon>Terebellida</taxon>
        <taxon>Terebelliformia</taxon>
        <taxon>Pectinariidae</taxon>
        <taxon>Pectinaria</taxon>
    </lineage>
</organism>
<evidence type="ECO:0000256" key="5">
    <source>
        <dbReference type="RuleBase" id="RU000665"/>
    </source>
</evidence>
<dbReference type="GO" id="GO:0003735">
    <property type="term" value="F:structural constituent of ribosome"/>
    <property type="evidence" value="ECO:0007669"/>
    <property type="project" value="InterPro"/>
</dbReference>
<dbReference type="InterPro" id="IPR000509">
    <property type="entry name" value="Ribosomal_eL36"/>
</dbReference>
<dbReference type="PROSITE" id="PS01190">
    <property type="entry name" value="RIBOSOMAL_L36E"/>
    <property type="match status" value="1"/>
</dbReference>
<dbReference type="GO" id="GO:0006412">
    <property type="term" value="P:translation"/>
    <property type="evidence" value="ECO:0007669"/>
    <property type="project" value="InterPro"/>
</dbReference>
<evidence type="ECO:0000256" key="4">
    <source>
        <dbReference type="ARBA" id="ARBA00023274"/>
    </source>
</evidence>
<sequence length="108" mass="12296">MAKTGVQGFATGLNKGHKVTKYTSKPKPSRRKGANSRRTKFVRDIVREISGFAPYERRALELLRVSKDKRCLKFVKKRLGAHVRGKRKREELMGVLQSQRKAQAAKTS</sequence>
<protein>
    <recommendedName>
        <fullName evidence="5">60S ribosomal protein L36</fullName>
    </recommendedName>
</protein>
<evidence type="ECO:0000313" key="7">
    <source>
        <dbReference type="EMBL" id="AKV16229.1"/>
    </source>
</evidence>
<accession>A0A0K1R033</accession>
<evidence type="ECO:0000256" key="2">
    <source>
        <dbReference type="ARBA" id="ARBA00011133"/>
    </source>
</evidence>
<proteinExistence type="evidence at transcript level"/>
<name>A0A0K1R033_PECGU</name>
<reference evidence="7" key="1">
    <citation type="submission" date="2015-07" db="EMBL/GenBank/DDBJ databases">
        <title>MeaNS - Measles Nucleotide Surveillance Program.</title>
        <authorList>
            <person name="Tran T."/>
            <person name="Druce J."/>
        </authorList>
    </citation>
    <scope>NUCLEOTIDE SEQUENCE</scope>
</reference>
<keyword evidence="4 5" id="KW-0687">Ribonucleoprotein</keyword>
<evidence type="ECO:0000256" key="1">
    <source>
        <dbReference type="ARBA" id="ARBA00006509"/>
    </source>
</evidence>
<evidence type="ECO:0000256" key="6">
    <source>
        <dbReference type="SAM" id="MobiDB-lite"/>
    </source>
</evidence>